<evidence type="ECO:0000256" key="2">
    <source>
        <dbReference type="ARBA" id="ARBA00007840"/>
    </source>
</evidence>
<dbReference type="EMBL" id="JAFFZM010000028">
    <property type="protein sequence ID" value="MBO8202744.1"/>
    <property type="molecule type" value="Genomic_DNA"/>
</dbReference>
<keyword evidence="8" id="KW-1185">Reference proteome</keyword>
<reference evidence="7 8" key="1">
    <citation type="submission" date="2021-02" db="EMBL/GenBank/DDBJ databases">
        <title>Streptomyces spirodelae sp. nov., isolated from duckweed.</title>
        <authorList>
            <person name="Saimee Y."/>
            <person name="Duangmal K."/>
        </authorList>
    </citation>
    <scope>NUCLEOTIDE SEQUENCE [LARGE SCALE GENOMIC DNA]</scope>
    <source>
        <strain evidence="7 8">DSM 42105</strain>
    </source>
</reference>
<dbReference type="Gene3D" id="3.40.710.10">
    <property type="entry name" value="DD-peptidase/beta-lactamase superfamily"/>
    <property type="match status" value="1"/>
</dbReference>
<dbReference type="InterPro" id="IPR012338">
    <property type="entry name" value="Beta-lactam/transpept-like"/>
</dbReference>
<dbReference type="PANTHER" id="PTHR46825">
    <property type="entry name" value="D-ALANYL-D-ALANINE-CARBOXYPEPTIDASE/ENDOPEPTIDASE AMPH"/>
    <property type="match status" value="1"/>
</dbReference>
<dbReference type="RefSeq" id="WP_209214258.1">
    <property type="nucleotide sequence ID" value="NZ_JAFFZM010000028.1"/>
</dbReference>
<evidence type="ECO:0000256" key="4">
    <source>
        <dbReference type="ARBA" id="ARBA00023251"/>
    </source>
</evidence>
<dbReference type="Pfam" id="PF00144">
    <property type="entry name" value="Beta-lactamase"/>
    <property type="match status" value="1"/>
</dbReference>
<dbReference type="InterPro" id="IPR001466">
    <property type="entry name" value="Beta-lactam-related"/>
</dbReference>
<evidence type="ECO:0000256" key="3">
    <source>
        <dbReference type="ARBA" id="ARBA00022801"/>
    </source>
</evidence>
<dbReference type="InterPro" id="IPR050491">
    <property type="entry name" value="AmpC-like"/>
</dbReference>
<dbReference type="EC" id="3.5.2.6" evidence="5"/>
<keyword evidence="3 5" id="KW-0378">Hydrolase</keyword>
<protein>
    <recommendedName>
        <fullName evidence="5">Beta-lactamase</fullName>
        <ecNumber evidence="5">3.5.2.6</ecNumber>
    </recommendedName>
</protein>
<dbReference type="Proteomes" id="UP000721954">
    <property type="component" value="Unassembled WGS sequence"/>
</dbReference>
<dbReference type="InterPro" id="IPR001586">
    <property type="entry name" value="Beta-lactam_class-C_AS"/>
</dbReference>
<comment type="similarity">
    <text evidence="2 5">Belongs to the class-C beta-lactamase family.</text>
</comment>
<dbReference type="PANTHER" id="PTHR46825:SF7">
    <property type="entry name" value="D-ALANYL-D-ALANINE CARBOXYPEPTIDASE"/>
    <property type="match status" value="1"/>
</dbReference>
<comment type="caution">
    <text evidence="7">The sequence shown here is derived from an EMBL/GenBank/DDBJ whole genome shotgun (WGS) entry which is preliminary data.</text>
</comment>
<keyword evidence="4 5" id="KW-0046">Antibiotic resistance</keyword>
<dbReference type="PROSITE" id="PS00336">
    <property type="entry name" value="BETA_LACTAMASE_C"/>
    <property type="match status" value="1"/>
</dbReference>
<comment type="catalytic activity">
    <reaction evidence="1 5">
        <text>a beta-lactam + H2O = a substituted beta-amino acid</text>
        <dbReference type="Rhea" id="RHEA:20401"/>
        <dbReference type="ChEBI" id="CHEBI:15377"/>
        <dbReference type="ChEBI" id="CHEBI:35627"/>
        <dbReference type="ChEBI" id="CHEBI:140347"/>
        <dbReference type="EC" id="3.5.2.6"/>
    </reaction>
</comment>
<evidence type="ECO:0000313" key="7">
    <source>
        <dbReference type="EMBL" id="MBO8202744.1"/>
    </source>
</evidence>
<dbReference type="SUPFAM" id="SSF56601">
    <property type="entry name" value="beta-lactamase/transpeptidase-like"/>
    <property type="match status" value="1"/>
</dbReference>
<organism evidence="7 8">
    <name type="scientific">Streptomyces smyrnaeus</name>
    <dbReference type="NCBI Taxonomy" id="1387713"/>
    <lineage>
        <taxon>Bacteria</taxon>
        <taxon>Bacillati</taxon>
        <taxon>Actinomycetota</taxon>
        <taxon>Actinomycetes</taxon>
        <taxon>Kitasatosporales</taxon>
        <taxon>Streptomycetaceae</taxon>
        <taxon>Streptomyces</taxon>
    </lineage>
</organism>
<name>A0ABS3Y504_9ACTN</name>
<sequence>MKTLLPVRTTGSEAALRDRITLEAARIEAPDVVLGVTRGGRRTVVTGGRAPEPATPREALRYELGSLSKTFTVLLMAALAAEGLLTQDDRLAAHLPRTLRLPHPASRRIALRHLATHTSGLPRIPRDLLPGALLRPRHSGYARYDTERLLRAFATTRPRHPAGRRWNYSNFGVALLGSALARAGSAAYPALLGTRVLRPLGLTGTTLGPGPVGADAVGHRANGRSPLPPTDMGAFAAAGAVRATPHDMLSYLEAHLHPAGTPLSGPLKEVQEPQLHRGGRRGETHTLTWFQHPAPGGPILFHAGATFGQQAFAGYHPASGVGVAAVATRWSRACRLVPVAYELLYALAEEDR</sequence>
<evidence type="ECO:0000256" key="1">
    <source>
        <dbReference type="ARBA" id="ARBA00001526"/>
    </source>
</evidence>
<dbReference type="GeneID" id="96263118"/>
<evidence type="ECO:0000313" key="8">
    <source>
        <dbReference type="Proteomes" id="UP000721954"/>
    </source>
</evidence>
<evidence type="ECO:0000256" key="5">
    <source>
        <dbReference type="RuleBase" id="RU361140"/>
    </source>
</evidence>
<feature type="domain" description="Beta-lactamase-related" evidence="6">
    <location>
        <begin position="23"/>
        <end position="332"/>
    </location>
</feature>
<gene>
    <name evidence="7" type="ORF">JW613_31385</name>
</gene>
<evidence type="ECO:0000259" key="6">
    <source>
        <dbReference type="Pfam" id="PF00144"/>
    </source>
</evidence>
<accession>A0ABS3Y504</accession>
<proteinExistence type="inferred from homology"/>